<dbReference type="Proteomes" id="UP000036987">
    <property type="component" value="Unassembled WGS sequence"/>
</dbReference>
<accession>A0A0K9P663</accession>
<protein>
    <submittedName>
        <fullName evidence="2">Uncharacterized protein</fullName>
    </submittedName>
</protein>
<feature type="compositionally biased region" description="Basic and acidic residues" evidence="1">
    <location>
        <begin position="23"/>
        <end position="33"/>
    </location>
</feature>
<dbReference type="EMBL" id="LFYR01001143">
    <property type="protein sequence ID" value="KMZ64504.1"/>
    <property type="molecule type" value="Genomic_DNA"/>
</dbReference>
<feature type="region of interest" description="Disordered" evidence="1">
    <location>
        <begin position="1"/>
        <end position="39"/>
    </location>
</feature>
<evidence type="ECO:0000256" key="1">
    <source>
        <dbReference type="SAM" id="MobiDB-lite"/>
    </source>
</evidence>
<evidence type="ECO:0000313" key="3">
    <source>
        <dbReference type="Proteomes" id="UP000036987"/>
    </source>
</evidence>
<dbReference type="OrthoDB" id="1939301at2759"/>
<dbReference type="CDD" id="cd22249">
    <property type="entry name" value="UDM1_RNF168_RNF169-like"/>
    <property type="match status" value="1"/>
</dbReference>
<sequence>MMEKIGVCQVTSSISKKDKKKKAKDEMERMKQAEKKKRRLEKALATSAAIITELEKKKQMKREEQQRLDEEGAAIAESVALNVLGDEEWDDYPLMMWSRGRMHNSYIHDTRTFGFFMDHPGSNNIIMPHRSEGLGIGSQSSVHDETRHDPNLVYMTPSTSNLGETVHDEQGTEFSLDLKAAEALSSLQIAES</sequence>
<name>A0A0K9P663_ZOSMR</name>
<dbReference type="PANTHER" id="PTHR34212:SF1">
    <property type="entry name" value="OS06G0106900 PROTEIN"/>
    <property type="match status" value="1"/>
</dbReference>
<dbReference type="AlphaFoldDB" id="A0A0K9P663"/>
<proteinExistence type="predicted"/>
<organism evidence="2 3">
    <name type="scientific">Zostera marina</name>
    <name type="common">Eelgrass</name>
    <dbReference type="NCBI Taxonomy" id="29655"/>
    <lineage>
        <taxon>Eukaryota</taxon>
        <taxon>Viridiplantae</taxon>
        <taxon>Streptophyta</taxon>
        <taxon>Embryophyta</taxon>
        <taxon>Tracheophyta</taxon>
        <taxon>Spermatophyta</taxon>
        <taxon>Magnoliopsida</taxon>
        <taxon>Liliopsida</taxon>
        <taxon>Zosteraceae</taxon>
        <taxon>Zostera</taxon>
    </lineage>
</organism>
<reference evidence="3" key="1">
    <citation type="journal article" date="2016" name="Nature">
        <title>The genome of the seagrass Zostera marina reveals angiosperm adaptation to the sea.</title>
        <authorList>
            <person name="Olsen J.L."/>
            <person name="Rouze P."/>
            <person name="Verhelst B."/>
            <person name="Lin Y.-C."/>
            <person name="Bayer T."/>
            <person name="Collen J."/>
            <person name="Dattolo E."/>
            <person name="De Paoli E."/>
            <person name="Dittami S."/>
            <person name="Maumus F."/>
            <person name="Michel G."/>
            <person name="Kersting A."/>
            <person name="Lauritano C."/>
            <person name="Lohaus R."/>
            <person name="Toepel M."/>
            <person name="Tonon T."/>
            <person name="Vanneste K."/>
            <person name="Amirebrahimi M."/>
            <person name="Brakel J."/>
            <person name="Bostroem C."/>
            <person name="Chovatia M."/>
            <person name="Grimwood J."/>
            <person name="Jenkins J.W."/>
            <person name="Jueterbock A."/>
            <person name="Mraz A."/>
            <person name="Stam W.T."/>
            <person name="Tice H."/>
            <person name="Bornberg-Bauer E."/>
            <person name="Green P.J."/>
            <person name="Pearson G.A."/>
            <person name="Procaccini G."/>
            <person name="Duarte C.M."/>
            <person name="Schmutz J."/>
            <person name="Reusch T.B.H."/>
            <person name="Van de Peer Y."/>
        </authorList>
    </citation>
    <scope>NUCLEOTIDE SEQUENCE [LARGE SCALE GENOMIC DNA]</scope>
    <source>
        <strain evidence="3">cv. Finnish</strain>
    </source>
</reference>
<gene>
    <name evidence="2" type="ORF">ZOSMA_366G00140</name>
</gene>
<evidence type="ECO:0000313" key="2">
    <source>
        <dbReference type="EMBL" id="KMZ64504.1"/>
    </source>
</evidence>
<keyword evidence="3" id="KW-1185">Reference proteome</keyword>
<dbReference type="PANTHER" id="PTHR34212">
    <property type="entry name" value="OS02G0104200 PROTEIN"/>
    <property type="match status" value="1"/>
</dbReference>
<comment type="caution">
    <text evidence="2">The sequence shown here is derived from an EMBL/GenBank/DDBJ whole genome shotgun (WGS) entry which is preliminary data.</text>
</comment>